<keyword evidence="2" id="KW-1185">Reference proteome</keyword>
<sequence>MLNYSYDEAVLRISESVNENDVEFNIVLLTDEPSLLEGLKRVQQEFDQDRVYTDVLFYHYPNHEYKVIVRKDYYVDFVLELMKQRLLQRVGWAEA</sequence>
<dbReference type="AlphaFoldDB" id="A0A9X4KRQ6"/>
<reference evidence="1" key="1">
    <citation type="submission" date="2022-10" db="EMBL/GenBank/DDBJ databases">
        <title>Comparative genomic analysis of Cohnella hashimotonis sp. nov., isolated from the International Space Station.</title>
        <authorList>
            <person name="Simpson A."/>
            <person name="Venkateswaran K."/>
        </authorList>
    </citation>
    <scope>NUCLEOTIDE SEQUENCE</scope>
    <source>
        <strain evidence="1">DSM 28161</strain>
    </source>
</reference>
<accession>A0A9X4KRQ6</accession>
<evidence type="ECO:0000313" key="2">
    <source>
        <dbReference type="Proteomes" id="UP001153404"/>
    </source>
</evidence>
<proteinExistence type="predicted"/>
<name>A0A9X4KRQ6_9BACL</name>
<comment type="caution">
    <text evidence="1">The sequence shown here is derived from an EMBL/GenBank/DDBJ whole genome shotgun (WGS) entry which is preliminary data.</text>
</comment>
<organism evidence="1 2">
    <name type="scientific">Cohnella rhizosphaerae</name>
    <dbReference type="NCBI Taxonomy" id="1457232"/>
    <lineage>
        <taxon>Bacteria</taxon>
        <taxon>Bacillati</taxon>
        <taxon>Bacillota</taxon>
        <taxon>Bacilli</taxon>
        <taxon>Bacillales</taxon>
        <taxon>Paenibacillaceae</taxon>
        <taxon>Cohnella</taxon>
    </lineage>
</organism>
<dbReference type="Proteomes" id="UP001153404">
    <property type="component" value="Unassembled WGS sequence"/>
</dbReference>
<gene>
    <name evidence="1" type="ORF">OMP40_06205</name>
</gene>
<dbReference type="RefSeq" id="WP_277530039.1">
    <property type="nucleotide sequence ID" value="NZ_JAPDIA010000003.1"/>
</dbReference>
<protein>
    <submittedName>
        <fullName evidence="1">Uncharacterized protein</fullName>
    </submittedName>
</protein>
<evidence type="ECO:0000313" key="1">
    <source>
        <dbReference type="EMBL" id="MDG0809011.1"/>
    </source>
</evidence>
<dbReference type="EMBL" id="JAPDIA010000003">
    <property type="protein sequence ID" value="MDG0809011.1"/>
    <property type="molecule type" value="Genomic_DNA"/>
</dbReference>